<feature type="region of interest" description="Disordered" evidence="1">
    <location>
        <begin position="1"/>
        <end position="30"/>
    </location>
</feature>
<organism evidence="2 3">
    <name type="scientific">Sphagnum jensenii</name>
    <dbReference type="NCBI Taxonomy" id="128206"/>
    <lineage>
        <taxon>Eukaryota</taxon>
        <taxon>Viridiplantae</taxon>
        <taxon>Streptophyta</taxon>
        <taxon>Embryophyta</taxon>
        <taxon>Bryophyta</taxon>
        <taxon>Sphagnophytina</taxon>
        <taxon>Sphagnopsida</taxon>
        <taxon>Sphagnales</taxon>
        <taxon>Sphagnaceae</taxon>
        <taxon>Sphagnum</taxon>
    </lineage>
</organism>
<evidence type="ECO:0000313" key="2">
    <source>
        <dbReference type="EMBL" id="CAK9868478.1"/>
    </source>
</evidence>
<evidence type="ECO:0000313" key="3">
    <source>
        <dbReference type="Proteomes" id="UP001497522"/>
    </source>
</evidence>
<protein>
    <recommendedName>
        <fullName evidence="4">HMG box domain-containing protein</fullName>
    </recommendedName>
</protein>
<proteinExistence type="predicted"/>
<accession>A0ABP1B161</accession>
<keyword evidence="3" id="KW-1185">Reference proteome</keyword>
<name>A0ABP1B161_9BRYO</name>
<sequence length="124" mass="13337">MCSSARELPLLSARSSPSPSVQEKTSRRGGRRVARSLLRFVYAPPVYHAELLLTQAARPAHLLPTAQWVDTNAAGVSSGEAAGGEQVSLELAQNWKNMACEREEAKAMLVNYLKGHGVRAPIAA</sequence>
<gene>
    <name evidence="2" type="ORF">CSSPJE1EN2_LOCUS11437</name>
</gene>
<feature type="compositionally biased region" description="Low complexity" evidence="1">
    <location>
        <begin position="1"/>
        <end position="20"/>
    </location>
</feature>
<dbReference type="EMBL" id="OZ023719">
    <property type="protein sequence ID" value="CAK9868478.1"/>
    <property type="molecule type" value="Genomic_DNA"/>
</dbReference>
<evidence type="ECO:0008006" key="4">
    <source>
        <dbReference type="Google" id="ProtNLM"/>
    </source>
</evidence>
<dbReference type="Proteomes" id="UP001497522">
    <property type="component" value="Chromosome 18"/>
</dbReference>
<reference evidence="2" key="1">
    <citation type="submission" date="2024-03" db="EMBL/GenBank/DDBJ databases">
        <authorList>
            <consortium name="ELIXIR-Norway"/>
            <consortium name="Elixir Norway"/>
        </authorList>
    </citation>
    <scope>NUCLEOTIDE SEQUENCE</scope>
</reference>
<evidence type="ECO:0000256" key="1">
    <source>
        <dbReference type="SAM" id="MobiDB-lite"/>
    </source>
</evidence>